<dbReference type="PROSITE" id="PS51386">
    <property type="entry name" value="RINT1_TIP20"/>
    <property type="match status" value="1"/>
</dbReference>
<dbReference type="PANTHER" id="PTHR13520:SF0">
    <property type="entry name" value="RAD50-INTERACTING PROTEIN 1"/>
    <property type="match status" value="1"/>
</dbReference>
<protein>
    <submittedName>
        <fullName evidence="1">Uncharacterized protein</fullName>
    </submittedName>
</protein>
<proteinExistence type="predicted"/>
<sequence>MFSSVIDLDNIGAAIQTTTSNIHSTHQTLNELSNELPAKIENATIITQNALKELEILKHQFKDIFQDILQKETTSQSLISELSKYHNKILYSENKKQYQDTLEIISKLSSTIQTTLKALDQNSGDLSERDSQVVFDSYTNLLEIWKMVSPFDCVHLKELLIDRIENLGIEIKYYLLRSYRNQLNALHWPTPLKDVVGTDSSKKVLLKQHEKAFRNLHKFQYLLIHTISESPQTDNSSTGTPQSPSHDFESKLFFKKELFGLKELLDPIRLRFKFHFRQNQKTNNPENPEYFFSFIIGLLRNNLFFLKLSEELARLEGLELVLLEQFVIGLMEMISEKLMADWKVILDSEVIFWKTLNEALLFKNSIMEILGCSEEFASPLDLFTSQDVFPKWIQMEVEHSQKYLRELEENGDGSVWKCDKNTPKTEVDPLKPTITAIQILNICNLIRERYKVLLREHKYRFLNEVQIPLLSEYGDSIERVQAEIAKKGSRDDIIDEYCNFINSTNYCSTVLKSWGQDPFYIELQDTPESDSVFQTYESFYHKFSTALLEQLTQIVFTIFKTSVTNYLKYWSPSTTRAEKYAESVSVSFCNTLVILRDHMSLIHEFLNAKSFSLFCKLLGKQLSRFVMDVILRLDSEDGSESVSESEEEEDLEGWNDDKTMDRLIFTENDILQFTYDMNALSNLFHSYDTLSPNPASFMKEIKEIIVLFTMKEDSFLFLKSKVKSSLKSPSKSPELSYLLHKLTLTKLTLPELHKLLHIRLINKTNL</sequence>
<dbReference type="Gene3D" id="1.20.58.1420">
    <property type="entry name" value="Dsl1p vesicle tethering complex, Tip20p subunit, domain B"/>
    <property type="match status" value="1"/>
</dbReference>
<dbReference type="AlphaFoldDB" id="A0A6B2KYL4"/>
<name>A0A6B2KYL4_9EUKA</name>
<dbReference type="Pfam" id="PF04437">
    <property type="entry name" value="RINT1_TIP1"/>
    <property type="match status" value="1"/>
</dbReference>
<reference evidence="1" key="1">
    <citation type="journal article" date="2020" name="J. Eukaryot. Microbiol.">
        <title>De novo Sequencing, Assembly and Annotation of the Transcriptome for the Free-Living Testate Amoeba Arcella intermedia.</title>
        <authorList>
            <person name="Ribeiro G.M."/>
            <person name="Porfirio-Sousa A.L."/>
            <person name="Maurer-Alcala X.X."/>
            <person name="Katz L.A."/>
            <person name="Lahr D.J.G."/>
        </authorList>
    </citation>
    <scope>NUCLEOTIDE SEQUENCE</scope>
</reference>
<organism evidence="1">
    <name type="scientific">Arcella intermedia</name>
    <dbReference type="NCBI Taxonomy" id="1963864"/>
    <lineage>
        <taxon>Eukaryota</taxon>
        <taxon>Amoebozoa</taxon>
        <taxon>Tubulinea</taxon>
        <taxon>Elardia</taxon>
        <taxon>Arcellinida</taxon>
        <taxon>Sphaerothecina</taxon>
        <taxon>Arcellidae</taxon>
        <taxon>Arcella</taxon>
    </lineage>
</organism>
<dbReference type="InterPro" id="IPR042042">
    <property type="entry name" value="Tip20p_domB"/>
</dbReference>
<accession>A0A6B2KYL4</accession>
<evidence type="ECO:0000313" key="1">
    <source>
        <dbReference type="EMBL" id="NDV29688.1"/>
    </source>
</evidence>
<dbReference type="PANTHER" id="PTHR13520">
    <property type="entry name" value="RAD50-INTERACTING PROTEIN 1 RINT-1"/>
    <property type="match status" value="1"/>
</dbReference>
<dbReference type="GO" id="GO:0006888">
    <property type="term" value="P:endoplasmic reticulum to Golgi vesicle-mediated transport"/>
    <property type="evidence" value="ECO:0007669"/>
    <property type="project" value="InterPro"/>
</dbReference>
<dbReference type="GO" id="GO:0070939">
    <property type="term" value="C:Dsl1/NZR complex"/>
    <property type="evidence" value="ECO:0007669"/>
    <property type="project" value="InterPro"/>
</dbReference>
<dbReference type="InterPro" id="IPR007528">
    <property type="entry name" value="RINT1_Tip20"/>
</dbReference>
<dbReference type="EMBL" id="GIBP01000719">
    <property type="protein sequence ID" value="NDV29688.1"/>
    <property type="molecule type" value="Transcribed_RNA"/>
</dbReference>
<dbReference type="GO" id="GO:0060628">
    <property type="term" value="P:regulation of ER to Golgi vesicle-mediated transport"/>
    <property type="evidence" value="ECO:0007669"/>
    <property type="project" value="TreeGrafter"/>
</dbReference>
<dbReference type="GO" id="GO:0006890">
    <property type="term" value="P:retrograde vesicle-mediated transport, Golgi to endoplasmic reticulum"/>
    <property type="evidence" value="ECO:0007669"/>
    <property type="project" value="InterPro"/>
</dbReference>